<protein>
    <submittedName>
        <fullName evidence="1">GNAT family N-acetyltransferase</fullName>
    </submittedName>
</protein>
<sequence>MNYQNLVKRLKVPAGWTAPTELVYDDIQARALTRDHLHDDVRGINASIELIRRTRGGRWPTEPVTEDFNYVDLVWHECEFREGDSFTYAVYDTAGRYLGCCYLYPVGRRTPLTEGLLAYDVDVSWWVTPDAYAGGHYIKLYQALRHWIAISFPFTNAYYSNAEIPSPEVDRDDSRH</sequence>
<organism evidence="1 2">
    <name type="scientific">Nonomuraea deserti</name>
    <dbReference type="NCBI Taxonomy" id="1848322"/>
    <lineage>
        <taxon>Bacteria</taxon>
        <taxon>Bacillati</taxon>
        <taxon>Actinomycetota</taxon>
        <taxon>Actinomycetes</taxon>
        <taxon>Streptosporangiales</taxon>
        <taxon>Streptosporangiaceae</taxon>
        <taxon>Nonomuraea</taxon>
    </lineage>
</organism>
<gene>
    <name evidence="1" type="ORF">E1292_02755</name>
</gene>
<dbReference type="RefSeq" id="WP_132591646.1">
    <property type="nucleotide sequence ID" value="NZ_SMKO01000004.1"/>
</dbReference>
<dbReference type="EMBL" id="SMKO01000004">
    <property type="protein sequence ID" value="TDD12063.1"/>
    <property type="molecule type" value="Genomic_DNA"/>
</dbReference>
<dbReference type="SUPFAM" id="SSF55729">
    <property type="entry name" value="Acyl-CoA N-acyltransferases (Nat)"/>
    <property type="match status" value="1"/>
</dbReference>
<dbReference type="GO" id="GO:0016740">
    <property type="term" value="F:transferase activity"/>
    <property type="evidence" value="ECO:0007669"/>
    <property type="project" value="UniProtKB-KW"/>
</dbReference>
<dbReference type="AlphaFoldDB" id="A0A4R4W7J8"/>
<reference evidence="1 2" key="1">
    <citation type="submission" date="2019-03" db="EMBL/GenBank/DDBJ databases">
        <title>Draft genome sequences of novel Actinobacteria.</title>
        <authorList>
            <person name="Sahin N."/>
            <person name="Ay H."/>
            <person name="Saygin H."/>
        </authorList>
    </citation>
    <scope>NUCLEOTIDE SEQUENCE [LARGE SCALE GENOMIC DNA]</scope>
    <source>
        <strain evidence="1 2">KC310</strain>
    </source>
</reference>
<name>A0A4R4W7J8_9ACTN</name>
<keyword evidence="1" id="KW-0808">Transferase</keyword>
<keyword evidence="2" id="KW-1185">Reference proteome</keyword>
<comment type="caution">
    <text evidence="1">The sequence shown here is derived from an EMBL/GenBank/DDBJ whole genome shotgun (WGS) entry which is preliminary data.</text>
</comment>
<evidence type="ECO:0000313" key="1">
    <source>
        <dbReference type="EMBL" id="TDD12063.1"/>
    </source>
</evidence>
<evidence type="ECO:0000313" key="2">
    <source>
        <dbReference type="Proteomes" id="UP000295258"/>
    </source>
</evidence>
<dbReference type="InterPro" id="IPR016181">
    <property type="entry name" value="Acyl_CoA_acyltransferase"/>
</dbReference>
<accession>A0A4R4W7J8</accession>
<dbReference type="Proteomes" id="UP000295258">
    <property type="component" value="Unassembled WGS sequence"/>
</dbReference>
<proteinExistence type="predicted"/>